<dbReference type="SUPFAM" id="SSF52540">
    <property type="entry name" value="P-loop containing nucleoside triphosphate hydrolases"/>
    <property type="match status" value="1"/>
</dbReference>
<dbReference type="InterPro" id="IPR022503">
    <property type="entry name" value="Conj_coupling_TraG/TraD_PFGI-1"/>
</dbReference>
<dbReference type="eggNOG" id="COG3505">
    <property type="taxonomic scope" value="Bacteria"/>
</dbReference>
<evidence type="ECO:0000259" key="3">
    <source>
        <dbReference type="Pfam" id="PF12696"/>
    </source>
</evidence>
<feature type="domain" description="TraD/TraG TraM recognition site" evidence="3">
    <location>
        <begin position="504"/>
        <end position="632"/>
    </location>
</feature>
<dbReference type="PATRIC" id="fig|1121939.11.peg.4061"/>
<proteinExistence type="predicted"/>
<feature type="transmembrane region" description="Helical" evidence="2">
    <location>
        <begin position="43"/>
        <end position="66"/>
    </location>
</feature>
<dbReference type="Proteomes" id="UP000014463">
    <property type="component" value="Unassembled WGS sequence"/>
</dbReference>
<keyword evidence="2" id="KW-0812">Transmembrane</keyword>
<reference evidence="4 5" key="1">
    <citation type="journal article" date="2013" name="Genome Announc.">
        <title>Draft genome sequence of the moderately halophilic gammaproteobacterium Halomonas anticariensis FP35.</title>
        <authorList>
            <person name="Tahrioui A."/>
            <person name="Quesada E."/>
            <person name="Llamas I."/>
        </authorList>
    </citation>
    <scope>NUCLEOTIDE SEQUENCE [LARGE SCALE GENOMIC DNA]</scope>
    <source>
        <strain evidence="5">DSM 16096 / CECT 5854 / LMG 22089 / FP35</strain>
    </source>
</reference>
<dbReference type="InterPro" id="IPR022458">
    <property type="entry name" value="Conjugative_coupling_TraG/TraD"/>
</dbReference>
<sequence length="731" mass="81670">MSQSYPLESLLRPAVELNTVVVCVASAVLCVVAPWAVALTPSVGIGMAAGFLGFGLWRLRQAWVVLRYRRHMRRLPRFALRSDQIPVSPRSLWLGKGFRWEAKHTQRLHESFQPEAKPFVQPSLAYRIARHLENRLERYRTLYVVIRLLSADTILNPFRPLPPVGGIPALHAVEWREMDVRLPLGERVGHTLVEGTTRVGKTRLEEVMITQDIHRPSQEVVICFDPKGDGDLLLRMYIEALRAGRGDEFYIFHLGWPDISARYNAVGRFGRISEVATRLAGQLSGEGNSAAFREFAWRFTNIIARARHALGQRPTYDQILSDVVNIDGLMIEYAQQTLVSHDTHAWESISEIESRLNDKSIPIAMKGRDRRVVAIEQYLQKVRVHDAVLEGLRSAVRYDKTYFDKIVASLLPLLEKLTSGRIAELLSPDYHDLEDPRPIFDWQQIIRKRGIVYVGLDALSDFEVAQAVGNSMFADLVSVAGHIYKHGIDDGLPGAGSGEKVAINLHCDEFNELMGDEFVPLVNKGGGAGIQITAYTQTLSDIEARIGNAAKAGQVVGNFNNLIMLRVREEKTAELLTRQLRKVNVANRMLVSMAGDNSDVTTDIDFTSSGGDRISTVQVPMIEPADVVSLPKGQAFALLEGGQLWKVRMPLPKPDRGKDIPRNITDIAHQMKSRYSTGERWWEAVMPPPIHFEPPEEASRPGYQAIVMPSGDGWNSDNEPLQEAGHAAGSE</sequence>
<dbReference type="Pfam" id="PF12696">
    <property type="entry name" value="TraG-D_C"/>
    <property type="match status" value="1"/>
</dbReference>
<comment type="caution">
    <text evidence="4">The sequence shown here is derived from an EMBL/GenBank/DDBJ whole genome shotgun (WGS) entry which is preliminary data.</text>
</comment>
<dbReference type="NCBIfam" id="TIGR03743">
    <property type="entry name" value="SXT_TraD"/>
    <property type="match status" value="1"/>
</dbReference>
<dbReference type="EMBL" id="ASTJ01000040">
    <property type="protein sequence ID" value="EPC00581.1"/>
    <property type="molecule type" value="Genomic_DNA"/>
</dbReference>
<dbReference type="RefSeq" id="WP_016418570.1">
    <property type="nucleotide sequence ID" value="NZ_AUAB01000023.1"/>
</dbReference>
<dbReference type="NCBIfam" id="TIGR03754">
    <property type="entry name" value="conj_TOL_TraD"/>
    <property type="match status" value="1"/>
</dbReference>
<feature type="transmembrane region" description="Helical" evidence="2">
    <location>
        <begin position="20"/>
        <end position="37"/>
    </location>
</feature>
<gene>
    <name evidence="4" type="ORF">L861_06485</name>
</gene>
<evidence type="ECO:0000313" key="4">
    <source>
        <dbReference type="EMBL" id="EPC00581.1"/>
    </source>
</evidence>
<dbReference type="InterPro" id="IPR027417">
    <property type="entry name" value="P-loop_NTPase"/>
</dbReference>
<feature type="region of interest" description="Disordered" evidence="1">
    <location>
        <begin position="693"/>
        <end position="731"/>
    </location>
</feature>
<dbReference type="InterPro" id="IPR032689">
    <property type="entry name" value="TraG-D_C"/>
</dbReference>
<dbReference type="OrthoDB" id="7817736at2"/>
<keyword evidence="5" id="KW-1185">Reference proteome</keyword>
<name>S2L773_LITA3</name>
<dbReference type="AlphaFoldDB" id="S2L773"/>
<dbReference type="Gene3D" id="3.40.50.300">
    <property type="entry name" value="P-loop containing nucleotide triphosphate hydrolases"/>
    <property type="match status" value="2"/>
</dbReference>
<organism evidence="4 5">
    <name type="scientific">Litchfieldella anticariensis (strain DSM 16096 / CECT 5854 / CIP 108499 / LMG 22089 / FP35)</name>
    <name type="common">Halomonas anticariensis</name>
    <dbReference type="NCBI Taxonomy" id="1121939"/>
    <lineage>
        <taxon>Bacteria</taxon>
        <taxon>Pseudomonadati</taxon>
        <taxon>Pseudomonadota</taxon>
        <taxon>Gammaproteobacteria</taxon>
        <taxon>Oceanospirillales</taxon>
        <taxon>Halomonadaceae</taxon>
        <taxon>Litchfieldella</taxon>
    </lineage>
</organism>
<evidence type="ECO:0000256" key="2">
    <source>
        <dbReference type="SAM" id="Phobius"/>
    </source>
</evidence>
<keyword evidence="2" id="KW-0472">Membrane</keyword>
<protein>
    <recommendedName>
        <fullName evidence="3">TraD/TraG TraM recognition site domain-containing protein</fullName>
    </recommendedName>
</protein>
<keyword evidence="2" id="KW-1133">Transmembrane helix</keyword>
<evidence type="ECO:0000313" key="5">
    <source>
        <dbReference type="Proteomes" id="UP000014463"/>
    </source>
</evidence>
<dbReference type="STRING" id="1121939.L861_06485"/>
<accession>S2L773</accession>
<evidence type="ECO:0000256" key="1">
    <source>
        <dbReference type="SAM" id="MobiDB-lite"/>
    </source>
</evidence>